<evidence type="ECO:0000313" key="4">
    <source>
        <dbReference type="EMBL" id="AKA75357.1"/>
    </source>
</evidence>
<feature type="domain" description="AAA+ ATPase" evidence="2">
    <location>
        <begin position="377"/>
        <end position="513"/>
    </location>
</feature>
<evidence type="ECO:0000313" key="25">
    <source>
        <dbReference type="Proteomes" id="UP000282269"/>
    </source>
</evidence>
<dbReference type="EMBL" id="LT549890">
    <property type="protein sequence ID" value="SAI86099.1"/>
    <property type="molecule type" value="Genomic_DNA"/>
</dbReference>
<reference evidence="14" key="2">
    <citation type="submission" date="2016-04" db="EMBL/GenBank/DDBJ databases">
        <authorList>
            <person name="Evans L.H."/>
            <person name="Alamgir A."/>
            <person name="Owens N."/>
            <person name="Weber N.D."/>
            <person name="Virtaneva K."/>
            <person name="Barbian K."/>
            <person name="Babar A."/>
            <person name="Rosenke K."/>
        </authorList>
    </citation>
    <scope>NUCLEOTIDE SEQUENCE</scope>
    <source>
        <strain evidence="14">P1</strain>
    </source>
</reference>
<dbReference type="EMBL" id="CP050869">
    <property type="protein sequence ID" value="QPG49677.1"/>
    <property type="molecule type" value="Genomic_DNA"/>
</dbReference>
<dbReference type="Proteomes" id="UP000278715">
    <property type="component" value="Chromosome"/>
</dbReference>
<keyword evidence="1" id="KW-1133">Transmembrane helix</keyword>
<reference evidence="18" key="3">
    <citation type="submission" date="2016-04" db="EMBL/GenBank/DDBJ databases">
        <authorList>
            <person name="Shah S.A."/>
            <person name="Garrett R.A."/>
        </authorList>
    </citation>
    <scope>NUCLEOTIDE SEQUENCE [LARGE SCALE GENOMIC DNA]</scope>
    <source>
        <strain evidence="18">ATCC 35091 / DSM 1616 / JCM 8930 / NBRC 15331 / P1</strain>
    </source>
</reference>
<name>A0A0E3MB18_SACSO</name>
<dbReference type="EMBL" id="CP033236">
    <property type="protein sequence ID" value="AZF69790.1"/>
    <property type="molecule type" value="Genomic_DNA"/>
</dbReference>
<dbReference type="InterPro" id="IPR003593">
    <property type="entry name" value="AAA+_ATPase"/>
</dbReference>
<keyword evidence="1" id="KW-0812">Transmembrane</keyword>
<reference evidence="15 16" key="1">
    <citation type="journal article" date="2015" name="Genome Announc.">
        <title>Complete Genome Sequence of Sulfolobus solfataricus Strain 98/2 and Evolved Derivatives.</title>
        <authorList>
            <person name="McCarthy S."/>
            <person name="Gradnigo J."/>
            <person name="Johnson T."/>
            <person name="Payne S."/>
            <person name="Lipzen A."/>
            <person name="Martin J."/>
            <person name="Schackwitz W."/>
            <person name="Moriyama E."/>
            <person name="Blum P."/>
        </authorList>
    </citation>
    <scope>NUCLEOTIDE SEQUENCE [LARGE SCALE GENOMIC DNA]</scope>
    <source>
        <strain evidence="15">98/2 SULC</strain>
        <strain evidence="3">SARC-B</strain>
        <strain evidence="4">SARC-C</strain>
        <strain evidence="5 17">SULA</strain>
        <strain evidence="16">SULB</strain>
    </source>
</reference>
<evidence type="ECO:0000313" key="11">
    <source>
        <dbReference type="EMBL" id="AZF80244.1"/>
    </source>
</evidence>
<dbReference type="GO" id="GO:0016887">
    <property type="term" value="F:ATP hydrolysis activity"/>
    <property type="evidence" value="ECO:0007669"/>
    <property type="project" value="InterPro"/>
</dbReference>
<dbReference type="OMA" id="KFRLDYE"/>
<accession>A0A0E3MB18</accession>
<evidence type="ECO:0000313" key="16">
    <source>
        <dbReference type="Proteomes" id="UP000033085"/>
    </source>
</evidence>
<evidence type="ECO:0000313" key="24">
    <source>
        <dbReference type="Proteomes" id="UP000278715"/>
    </source>
</evidence>
<evidence type="ECO:0000313" key="18">
    <source>
        <dbReference type="Proteomes" id="UP000076770"/>
    </source>
</evidence>
<gene>
    <name evidence="13" type="ORF">HFC64_07430</name>
    <name evidence="14" type="ORF">SSOP1_2545</name>
    <name evidence="5" type="ORF">SULA_0217</name>
    <name evidence="3" type="ORF">SULB_0218</name>
    <name evidence="4" type="ORF">SULC_0217</name>
    <name evidence="6" type="ORF">SULG_01100</name>
    <name evidence="7" type="ORF">SULH_01100</name>
    <name evidence="8" type="ORF">SULI_01100</name>
    <name evidence="9" type="ORF">SULM_01100</name>
    <name evidence="10" type="ORF">SULN_01100</name>
    <name evidence="11" type="ORF">SULO_01110</name>
    <name evidence="12" type="ORF">SULZ_01120</name>
</gene>
<dbReference type="PROSITE" id="PS00674">
    <property type="entry name" value="AAA"/>
    <property type="match status" value="1"/>
</dbReference>
<evidence type="ECO:0000313" key="20">
    <source>
        <dbReference type="Proteomes" id="UP000269431"/>
    </source>
</evidence>
<evidence type="ECO:0000313" key="22">
    <source>
        <dbReference type="Proteomes" id="UP000273443"/>
    </source>
</evidence>
<dbReference type="GeneID" id="44128140"/>
<dbReference type="EMBL" id="CP011055">
    <property type="protein sequence ID" value="AKA72657.1"/>
    <property type="molecule type" value="Genomic_DNA"/>
</dbReference>
<reference evidence="13 26" key="6">
    <citation type="journal article" date="2020" name="Nat. Commun.">
        <title>The structures of two archaeal type IV pili illuminate evolutionary relationships.</title>
        <authorList>
            <person name="Wang F."/>
            <person name="Baquero D.P."/>
            <person name="Su Z."/>
            <person name="Beltran L.C."/>
            <person name="Prangishvili D."/>
            <person name="Krupovic M."/>
            <person name="Egelman E.H."/>
        </authorList>
    </citation>
    <scope>NUCLEOTIDE SEQUENCE [LARGE SCALE GENOMIC DNA]</scope>
    <source>
        <strain evidence="13 26">POZ149</strain>
    </source>
</reference>
<dbReference type="Proteomes" id="UP000267993">
    <property type="component" value="Chromosome"/>
</dbReference>
<dbReference type="InterPro" id="IPR003959">
    <property type="entry name" value="ATPase_AAA_core"/>
</dbReference>
<keyword evidence="1" id="KW-0472">Membrane</keyword>
<dbReference type="Proteomes" id="UP000076770">
    <property type="component" value="Chromosome i"/>
</dbReference>
<feature type="domain" description="AAA+ ATPase" evidence="2">
    <location>
        <begin position="94"/>
        <end position="231"/>
    </location>
</feature>
<dbReference type="SUPFAM" id="SSF52540">
    <property type="entry name" value="P-loop containing nucleoside triphosphate hydrolases"/>
    <property type="match status" value="2"/>
</dbReference>
<dbReference type="FunFam" id="3.40.50.300:FF:004129">
    <property type="entry name" value="AAA family ATPase"/>
    <property type="match status" value="1"/>
</dbReference>
<evidence type="ECO:0000313" key="19">
    <source>
        <dbReference type="Proteomes" id="UP000267993"/>
    </source>
</evidence>
<dbReference type="EMBL" id="CP033240">
    <property type="protein sequence ID" value="AZF80244.1"/>
    <property type="molecule type" value="Genomic_DNA"/>
</dbReference>
<dbReference type="EMBL" id="CP033241">
    <property type="protein sequence ID" value="AZF82852.1"/>
    <property type="molecule type" value="Genomic_DNA"/>
</dbReference>
<dbReference type="EMBL" id="CP033239">
    <property type="protein sequence ID" value="AZF77637.1"/>
    <property type="molecule type" value="Genomic_DNA"/>
</dbReference>
<dbReference type="EMBL" id="CP033237">
    <property type="protein sequence ID" value="AZF72410.1"/>
    <property type="molecule type" value="Genomic_DNA"/>
</dbReference>
<dbReference type="Proteomes" id="UP000033106">
    <property type="component" value="Chromosome"/>
</dbReference>
<dbReference type="FunFam" id="3.40.50.300:FF:000661">
    <property type="entry name" value="calmodulin-interacting protein 111 isoform X1"/>
    <property type="match status" value="1"/>
</dbReference>
<dbReference type="KEGG" id="ssof:SULC_0217"/>
<dbReference type="PANTHER" id="PTHR23077">
    <property type="entry name" value="AAA-FAMILY ATPASE"/>
    <property type="match status" value="1"/>
</dbReference>
<dbReference type="SMART" id="SM00382">
    <property type="entry name" value="AAA"/>
    <property type="match status" value="2"/>
</dbReference>
<evidence type="ECO:0000313" key="9">
    <source>
        <dbReference type="EMBL" id="AZF75029.1"/>
    </source>
</evidence>
<dbReference type="PATRIC" id="fig|2287.6.peg.224"/>
<evidence type="ECO:0000313" key="13">
    <source>
        <dbReference type="EMBL" id="QPG49677.1"/>
    </source>
</evidence>
<dbReference type="Proteomes" id="UP000594632">
    <property type="component" value="Chromosome"/>
</dbReference>
<dbReference type="Proteomes" id="UP000033057">
    <property type="component" value="Chromosome"/>
</dbReference>
<dbReference type="InterPro" id="IPR027417">
    <property type="entry name" value="P-loop_NTPase"/>
</dbReference>
<dbReference type="KEGG" id="ssol:SULB_0218"/>
<evidence type="ECO:0000259" key="2">
    <source>
        <dbReference type="SMART" id="SM00382"/>
    </source>
</evidence>
<feature type="transmembrane region" description="Helical" evidence="1">
    <location>
        <begin position="6"/>
        <end position="26"/>
    </location>
</feature>
<dbReference type="AlphaFoldDB" id="A0A0E3MB18"/>
<dbReference type="EMBL" id="CP033235">
    <property type="protein sequence ID" value="AZF67170.1"/>
    <property type="molecule type" value="Genomic_DNA"/>
</dbReference>
<dbReference type="Proteomes" id="UP000033085">
    <property type="component" value="Chromosome"/>
</dbReference>
<dbReference type="EMBL" id="CP033238">
    <property type="protein sequence ID" value="AZF75029.1"/>
    <property type="molecule type" value="Genomic_DNA"/>
</dbReference>
<evidence type="ECO:0000313" key="21">
    <source>
        <dbReference type="Proteomes" id="UP000273194"/>
    </source>
</evidence>
<sequence>MIEPVLNLAIIFISLAVLVIILMKIFGKSTAKFAYSDKALQLQNKSQKKKVEIEDKKITWDDIGGYEDAKKEIREYIELPLKNKDVATKYGLKPPKGMLLFGPPGCGKTMMMRALANESKLNFLYVNISDIMSKWYGESEARLRELFNNARKNAPCILFFDEIDTIGVKRESHTGDSVTPRLLSLMLSEIDGLHSEDGVIVVGSTNVPQMLDKALLRAGRFDKLIYIGPPNKEARKQILQIHCRGKPLAEDVDFDKLAEITERYSGADLANLCQEAARKVASEAIEKGADRKITMADFIELIKKYKPSITLQMIEDYEKFRLDFERRVRKGEEENELEEKLTLNDIGGYNEIKTELKELLELQLYHYKLLEQLRVPPIRGILLYGPPGVGKTMMAKALAKTLNVKLIALSGAEIMYKGYEGAIAAIKEVFNRARENKPAIILLDELDAIASKRSYKSYGDSSKIVNQLLTEMDGIRSLKEVVVIGTTNRLKAIDPALLRPGRFDKIIHMPLPNREERLDILMKYIGKEECEKVDCGILADQTEGYSGADLAALAREAKMKVLKSILRGESNRTLTREDLIDALNKIHPSVKKRLSKGSSSNSDHETR</sequence>
<evidence type="ECO:0000256" key="1">
    <source>
        <dbReference type="SAM" id="Phobius"/>
    </source>
</evidence>
<reference evidence="19 20" key="4">
    <citation type="journal article" date="2018" name="Proc. Natl. Acad. Sci. U.S.A.">
        <title>Nonmutational mechanism of inheritance in the Archaeon Sulfolobus solfataricus.</title>
        <authorList>
            <person name="Payne S."/>
            <person name="McCarthy S."/>
            <person name="Johnson T."/>
            <person name="North E."/>
            <person name="Blum P."/>
        </authorList>
    </citation>
    <scope>NUCLEOTIDE SEQUENCE [LARGE SCALE GENOMIC DNA]</scope>
    <source>
        <strain evidence="7 19">SARC-H</strain>
        <strain evidence="8 23">SARC-I</strain>
        <strain evidence="10 24">SARC-N</strain>
        <strain evidence="11 25">SARC-O</strain>
        <strain evidence="12 20">SUL120</strain>
        <strain evidence="6 21">SULG</strain>
        <strain evidence="9 22">SULM</strain>
    </source>
</reference>
<proteinExistence type="predicted"/>
<dbReference type="GeneID" id="1453892"/>
<dbReference type="RefSeq" id="WP_009989409.1">
    <property type="nucleotide sequence ID" value="NZ_CP011055.2"/>
</dbReference>
<dbReference type="Proteomes" id="UP000275843">
    <property type="component" value="Chromosome"/>
</dbReference>
<dbReference type="InterPro" id="IPR041569">
    <property type="entry name" value="AAA_lid_3"/>
</dbReference>
<evidence type="ECO:0000313" key="8">
    <source>
        <dbReference type="EMBL" id="AZF72410.1"/>
    </source>
</evidence>
<dbReference type="Pfam" id="PF17862">
    <property type="entry name" value="AAA_lid_3"/>
    <property type="match status" value="2"/>
</dbReference>
<dbReference type="Gene3D" id="3.40.50.300">
    <property type="entry name" value="P-loop containing nucleotide triphosphate hydrolases"/>
    <property type="match status" value="2"/>
</dbReference>
<dbReference type="EMBL" id="CP011056">
    <property type="protein sequence ID" value="AKA75357.1"/>
    <property type="molecule type" value="Genomic_DNA"/>
</dbReference>
<dbReference type="Pfam" id="PF00004">
    <property type="entry name" value="AAA"/>
    <property type="match status" value="2"/>
</dbReference>
<dbReference type="Proteomes" id="UP000269431">
    <property type="component" value="Chromosome"/>
</dbReference>
<dbReference type="Gene3D" id="1.10.8.60">
    <property type="match status" value="2"/>
</dbReference>
<evidence type="ECO:0000313" key="10">
    <source>
        <dbReference type="EMBL" id="AZF77637.1"/>
    </source>
</evidence>
<dbReference type="OrthoDB" id="77269at2157"/>
<evidence type="ECO:0000313" key="23">
    <source>
        <dbReference type="Proteomes" id="UP000275843"/>
    </source>
</evidence>
<organism evidence="3 16">
    <name type="scientific">Saccharolobus solfataricus</name>
    <name type="common">Sulfolobus solfataricus</name>
    <dbReference type="NCBI Taxonomy" id="2287"/>
    <lineage>
        <taxon>Archaea</taxon>
        <taxon>Thermoproteota</taxon>
        <taxon>Thermoprotei</taxon>
        <taxon>Sulfolobales</taxon>
        <taxon>Sulfolobaceae</taxon>
        <taxon>Saccharolobus</taxon>
    </lineage>
</organism>
<evidence type="ECO:0000313" key="26">
    <source>
        <dbReference type="Proteomes" id="UP000594632"/>
    </source>
</evidence>
<dbReference type="Proteomes" id="UP000273194">
    <property type="component" value="Chromosome"/>
</dbReference>
<evidence type="ECO:0000313" key="17">
    <source>
        <dbReference type="Proteomes" id="UP000033106"/>
    </source>
</evidence>
<evidence type="ECO:0000313" key="7">
    <source>
        <dbReference type="EMBL" id="AZF69790.1"/>
    </source>
</evidence>
<dbReference type="KEGG" id="ssoa:SULA_0217"/>
<evidence type="ECO:0000313" key="6">
    <source>
        <dbReference type="EMBL" id="AZF67170.1"/>
    </source>
</evidence>
<dbReference type="GO" id="GO:0005524">
    <property type="term" value="F:ATP binding"/>
    <property type="evidence" value="ECO:0007669"/>
    <property type="project" value="InterPro"/>
</dbReference>
<dbReference type="EMBL" id="CP011057">
    <property type="protein sequence ID" value="AKA78049.1"/>
    <property type="molecule type" value="Genomic_DNA"/>
</dbReference>
<evidence type="ECO:0000313" key="5">
    <source>
        <dbReference type="EMBL" id="AKA78049.1"/>
    </source>
</evidence>
<protein>
    <submittedName>
        <fullName evidence="3">AAA family ATPase</fullName>
    </submittedName>
    <submittedName>
        <fullName evidence="14">ATPase AAA</fullName>
    </submittedName>
</protein>
<evidence type="ECO:0000313" key="15">
    <source>
        <dbReference type="Proteomes" id="UP000033057"/>
    </source>
</evidence>
<evidence type="ECO:0000313" key="12">
    <source>
        <dbReference type="EMBL" id="AZF82852.1"/>
    </source>
</evidence>
<evidence type="ECO:0000313" key="14">
    <source>
        <dbReference type="EMBL" id="SAI86099.1"/>
    </source>
</evidence>
<dbReference type="Proteomes" id="UP000273443">
    <property type="component" value="Chromosome"/>
</dbReference>
<reference evidence="3" key="5">
    <citation type="submission" date="2018-10" db="EMBL/GenBank/DDBJ databases">
        <authorList>
            <person name="McCarthy S."/>
            <person name="Gradnigo J."/>
            <person name="Johnson T."/>
            <person name="Payne S."/>
            <person name="Lipzen A."/>
            <person name="Schackwitz W."/>
            <person name="Martin J."/>
            <person name="Moriyama E."/>
            <person name="Blum P."/>
        </authorList>
    </citation>
    <scope>NUCLEOTIDE SEQUENCE</scope>
    <source>
        <strain evidence="3">SARC-B</strain>
        <strain evidence="4">SARC-C</strain>
        <strain evidence="5">SULA</strain>
    </source>
</reference>
<dbReference type="InterPro" id="IPR003960">
    <property type="entry name" value="ATPase_AAA_CS"/>
</dbReference>
<evidence type="ECO:0000313" key="3">
    <source>
        <dbReference type="EMBL" id="AKA72657.1"/>
    </source>
</evidence>
<dbReference type="Proteomes" id="UP000282269">
    <property type="component" value="Chromosome"/>
</dbReference>
<dbReference type="InterPro" id="IPR050168">
    <property type="entry name" value="AAA_ATPase_domain"/>
</dbReference>